<dbReference type="Proteomes" id="UP000800093">
    <property type="component" value="Unassembled WGS sequence"/>
</dbReference>
<dbReference type="EMBL" id="ML986602">
    <property type="protein sequence ID" value="KAF2265935.1"/>
    <property type="molecule type" value="Genomic_DNA"/>
</dbReference>
<proteinExistence type="predicted"/>
<sequence length="72" mass="8304">MYCLLLCRMLSSPCQLRPLAFPPSIIEPLKRRSSLKLRVLLRYTPSCFSRALIAHRFFAVTPNSTYTFISPL</sequence>
<feature type="non-terminal residue" evidence="1">
    <location>
        <position position="72"/>
    </location>
</feature>
<evidence type="ECO:0000313" key="1">
    <source>
        <dbReference type="EMBL" id="KAF2265935.1"/>
    </source>
</evidence>
<reference evidence="2" key="1">
    <citation type="journal article" date="2020" name="Stud. Mycol.">
        <title>101 Dothideomycetes genomes: A test case for predicting lifestyles and emergence of pathogens.</title>
        <authorList>
            <person name="Haridas S."/>
            <person name="Albert R."/>
            <person name="Binder M."/>
            <person name="Bloem J."/>
            <person name="LaButti K."/>
            <person name="Salamov A."/>
            <person name="Andreopoulos B."/>
            <person name="Baker S."/>
            <person name="Barry K."/>
            <person name="Bills G."/>
            <person name="Bluhm B."/>
            <person name="Cannon C."/>
            <person name="Castanera R."/>
            <person name="Culley D."/>
            <person name="Daum C."/>
            <person name="Ezra D."/>
            <person name="Gonzalez J."/>
            <person name="Henrissat B."/>
            <person name="Kuo A."/>
            <person name="Liang C."/>
            <person name="Lipzen A."/>
            <person name="Lutzoni F."/>
            <person name="Magnuson J."/>
            <person name="Mondo S."/>
            <person name="Nolan M."/>
            <person name="Ohm R."/>
            <person name="Pangilinan J."/>
            <person name="Park H.-J."/>
            <person name="Ramirez L."/>
            <person name="Alfaro M."/>
            <person name="Sun H."/>
            <person name="Tritt A."/>
            <person name="Yoshinaga Y."/>
            <person name="Zwiers L.-H."/>
            <person name="Turgeon B."/>
            <person name="Goodwin S."/>
            <person name="Spatafora J."/>
            <person name="Crous P."/>
            <person name="Grigoriev I."/>
        </authorList>
    </citation>
    <scope>NUCLEOTIDE SEQUENCE [LARGE SCALE GENOMIC DNA]</scope>
    <source>
        <strain evidence="2">CBS 304.66</strain>
    </source>
</reference>
<keyword evidence="2" id="KW-1185">Reference proteome</keyword>
<accession>A0A9P4N1C9</accession>
<name>A0A9P4N1C9_9PLEO</name>
<protein>
    <submittedName>
        <fullName evidence="1">Uncharacterized protein</fullName>
    </submittedName>
</protein>
<gene>
    <name evidence="1" type="ORF">CC78DRAFT_532025</name>
</gene>
<dbReference type="AlphaFoldDB" id="A0A9P4N1C9"/>
<evidence type="ECO:0000313" key="2">
    <source>
        <dbReference type="Proteomes" id="UP000800093"/>
    </source>
</evidence>
<comment type="caution">
    <text evidence="1">The sequence shown here is derived from an EMBL/GenBank/DDBJ whole genome shotgun (WGS) entry which is preliminary data.</text>
</comment>
<organism evidence="1 2">
    <name type="scientific">Lojkania enalia</name>
    <dbReference type="NCBI Taxonomy" id="147567"/>
    <lineage>
        <taxon>Eukaryota</taxon>
        <taxon>Fungi</taxon>
        <taxon>Dikarya</taxon>
        <taxon>Ascomycota</taxon>
        <taxon>Pezizomycotina</taxon>
        <taxon>Dothideomycetes</taxon>
        <taxon>Pleosporomycetidae</taxon>
        <taxon>Pleosporales</taxon>
        <taxon>Pleosporales incertae sedis</taxon>
        <taxon>Lojkania</taxon>
    </lineage>
</organism>